<name>A0ABQ3J6F4_9RHOB</name>
<evidence type="ECO:0000313" key="2">
    <source>
        <dbReference type="EMBL" id="GHF00288.1"/>
    </source>
</evidence>
<evidence type="ECO:0000313" key="3">
    <source>
        <dbReference type="Proteomes" id="UP000609802"/>
    </source>
</evidence>
<gene>
    <name evidence="2" type="ORF">GCM10016455_21540</name>
</gene>
<comment type="caution">
    <text evidence="2">The sequence shown here is derived from an EMBL/GenBank/DDBJ whole genome shotgun (WGS) entry which is preliminary data.</text>
</comment>
<feature type="domain" description="YjiS-like" evidence="1">
    <location>
        <begin position="29"/>
        <end position="53"/>
    </location>
</feature>
<sequence length="67" mass="7622">MSAVICTNTPTVKRSFSPLSWLIHAFEVQRERRALADLDANMLKDIGLTPDAAYREAHRPLWDIPTN</sequence>
<dbReference type="InterPro" id="IPR009506">
    <property type="entry name" value="YjiS-like"/>
</dbReference>
<dbReference type="Proteomes" id="UP000609802">
    <property type="component" value="Unassembled WGS sequence"/>
</dbReference>
<dbReference type="Pfam" id="PF06568">
    <property type="entry name" value="YjiS-like"/>
    <property type="match status" value="1"/>
</dbReference>
<protein>
    <recommendedName>
        <fullName evidence="1">YjiS-like domain-containing protein</fullName>
    </recommendedName>
</protein>
<proteinExistence type="predicted"/>
<evidence type="ECO:0000259" key="1">
    <source>
        <dbReference type="Pfam" id="PF06568"/>
    </source>
</evidence>
<reference evidence="3" key="1">
    <citation type="journal article" date="2019" name="Int. J. Syst. Evol. Microbiol.">
        <title>The Global Catalogue of Microorganisms (GCM) 10K type strain sequencing project: providing services to taxonomists for standard genome sequencing and annotation.</title>
        <authorList>
            <consortium name="The Broad Institute Genomics Platform"/>
            <consortium name="The Broad Institute Genome Sequencing Center for Infectious Disease"/>
            <person name="Wu L."/>
            <person name="Ma J."/>
        </authorList>
    </citation>
    <scope>NUCLEOTIDE SEQUENCE [LARGE SCALE GENOMIC DNA]</scope>
    <source>
        <strain evidence="3">KCTC 42443</strain>
    </source>
</reference>
<dbReference type="RefSeq" id="WP_191286523.1">
    <property type="nucleotide sequence ID" value="NZ_BNCH01000004.1"/>
</dbReference>
<organism evidence="2 3">
    <name type="scientific">Aliiroseovarius zhejiangensis</name>
    <dbReference type="NCBI Taxonomy" id="1632025"/>
    <lineage>
        <taxon>Bacteria</taxon>
        <taxon>Pseudomonadati</taxon>
        <taxon>Pseudomonadota</taxon>
        <taxon>Alphaproteobacteria</taxon>
        <taxon>Rhodobacterales</taxon>
        <taxon>Paracoccaceae</taxon>
        <taxon>Aliiroseovarius</taxon>
    </lineage>
</organism>
<dbReference type="EMBL" id="BNCH01000004">
    <property type="protein sequence ID" value="GHF00288.1"/>
    <property type="molecule type" value="Genomic_DNA"/>
</dbReference>
<keyword evidence="3" id="KW-1185">Reference proteome</keyword>
<accession>A0ABQ3J6F4</accession>